<evidence type="ECO:0000256" key="3">
    <source>
        <dbReference type="ARBA" id="ARBA00022989"/>
    </source>
</evidence>
<dbReference type="PANTHER" id="PTHR36917">
    <property type="entry name" value="INTRACELLULAR SEPTATION PROTEIN A-RELATED"/>
    <property type="match status" value="1"/>
</dbReference>
<dbReference type="Proteomes" id="UP000648984">
    <property type="component" value="Unassembled WGS sequence"/>
</dbReference>
<keyword evidence="1 5" id="KW-1003">Cell membrane</keyword>
<protein>
    <recommendedName>
        <fullName evidence="5">Inner membrane-spanning protein YciB</fullName>
    </recommendedName>
</protein>
<evidence type="ECO:0000313" key="7">
    <source>
        <dbReference type="Proteomes" id="UP000648984"/>
    </source>
</evidence>
<accession>A0ABX1QEM4</accession>
<keyword evidence="3 5" id="KW-1133">Transmembrane helix</keyword>
<feature type="transmembrane region" description="Helical" evidence="5">
    <location>
        <begin position="104"/>
        <end position="124"/>
    </location>
</feature>
<dbReference type="EMBL" id="WTVQ01000043">
    <property type="protein sequence ID" value="NMG76879.1"/>
    <property type="molecule type" value="Genomic_DNA"/>
</dbReference>
<feature type="transmembrane region" description="Helical" evidence="5">
    <location>
        <begin position="73"/>
        <end position="92"/>
    </location>
</feature>
<reference evidence="6 7" key="1">
    <citation type="submission" date="2019-12" db="EMBL/GenBank/DDBJ databases">
        <title>Comparative genomics gives insights into the taxonomy of the Azoarcus-Aromatoleum group and reveals separate origins of nif in the plant-associated Azoarcus and non-plant-associated Aromatoleum sub-groups.</title>
        <authorList>
            <person name="Lafos M."/>
            <person name="Maluk M."/>
            <person name="Batista M."/>
            <person name="Junghare M."/>
            <person name="Carmona M."/>
            <person name="Faoro H."/>
            <person name="Cruz L.M."/>
            <person name="Battistoni F."/>
            <person name="De Souza E."/>
            <person name="Pedrosa F."/>
            <person name="Chen W.-M."/>
            <person name="Poole P.S."/>
            <person name="Dixon R.A."/>
            <person name="James E.K."/>
        </authorList>
    </citation>
    <scope>NUCLEOTIDE SEQUENCE [LARGE SCALE GENOMIC DNA]</scope>
    <source>
        <strain evidence="6 7">22Lin</strain>
    </source>
</reference>
<feature type="transmembrane region" description="Helical" evidence="5">
    <location>
        <begin position="175"/>
        <end position="193"/>
    </location>
</feature>
<keyword evidence="5" id="KW-0997">Cell inner membrane</keyword>
<dbReference type="InterPro" id="IPR006008">
    <property type="entry name" value="YciB"/>
</dbReference>
<comment type="subcellular location">
    <subcellularLocation>
        <location evidence="5">Cell inner membrane</location>
        <topology evidence="5">Multi-pass membrane protein</topology>
    </subcellularLocation>
</comment>
<comment type="function">
    <text evidence="5">Plays a role in cell envelope biogenesis, maintenance of cell envelope integrity and membrane homeostasis.</text>
</comment>
<dbReference type="NCBIfam" id="NF001325">
    <property type="entry name" value="PRK00259.1-3"/>
    <property type="match status" value="1"/>
</dbReference>
<evidence type="ECO:0000256" key="4">
    <source>
        <dbReference type="ARBA" id="ARBA00023136"/>
    </source>
</evidence>
<keyword evidence="2 5" id="KW-0812">Transmembrane</keyword>
<feature type="transmembrane region" description="Helical" evidence="5">
    <location>
        <begin position="43"/>
        <end position="66"/>
    </location>
</feature>
<dbReference type="HAMAP" id="MF_00189">
    <property type="entry name" value="YciB"/>
    <property type="match status" value="1"/>
</dbReference>
<evidence type="ECO:0000313" key="6">
    <source>
        <dbReference type="EMBL" id="NMG76879.1"/>
    </source>
</evidence>
<organism evidence="6 7">
    <name type="scientific">Aromatoleum diolicum</name>
    <dbReference type="NCBI Taxonomy" id="75796"/>
    <lineage>
        <taxon>Bacteria</taxon>
        <taxon>Pseudomonadati</taxon>
        <taxon>Pseudomonadota</taxon>
        <taxon>Betaproteobacteria</taxon>
        <taxon>Rhodocyclales</taxon>
        <taxon>Rhodocyclaceae</taxon>
        <taxon>Aromatoleum</taxon>
    </lineage>
</organism>
<evidence type="ECO:0000256" key="1">
    <source>
        <dbReference type="ARBA" id="ARBA00022475"/>
    </source>
</evidence>
<dbReference type="NCBIfam" id="TIGR00997">
    <property type="entry name" value="ispZ"/>
    <property type="match status" value="1"/>
</dbReference>
<feature type="transmembrane region" description="Helical" evidence="5">
    <location>
        <begin position="145"/>
        <end position="163"/>
    </location>
</feature>
<evidence type="ECO:0000256" key="2">
    <source>
        <dbReference type="ARBA" id="ARBA00022692"/>
    </source>
</evidence>
<name>A0ABX1QEM4_9RHOO</name>
<evidence type="ECO:0000256" key="5">
    <source>
        <dbReference type="HAMAP-Rule" id="MF_00189"/>
    </source>
</evidence>
<keyword evidence="7" id="KW-1185">Reference proteome</keyword>
<dbReference type="RefSeq" id="WP_169262017.1">
    <property type="nucleotide sequence ID" value="NZ_WTVQ01000043.1"/>
</dbReference>
<comment type="similarity">
    <text evidence="5">Belongs to the YciB family.</text>
</comment>
<dbReference type="PANTHER" id="PTHR36917:SF1">
    <property type="entry name" value="INNER MEMBRANE-SPANNING PROTEIN YCIB"/>
    <property type="match status" value="1"/>
</dbReference>
<gene>
    <name evidence="5" type="primary">yciB</name>
    <name evidence="6" type="ORF">GPA25_19170</name>
</gene>
<dbReference type="Pfam" id="PF04279">
    <property type="entry name" value="IspA"/>
    <property type="match status" value="1"/>
</dbReference>
<sequence length="202" mass="22775">MKILFDLLPVILFFAAYKVAGGNQAAAHDLASRWLGDGIELAQAPILLATLVAILATVGQIAWVWLRHRKVDTMLWVSLAIIVVFGGATLMFHNPTFIKWKPTALYWLFGGTLVVSELVFRRNLIRKMLEAQVRLPDVVWGRLNLAWATFFSAMGVLNLYVAFNFPEETWVNFKLFGGMGLMLVFVVAQGFYLSRHVQEETT</sequence>
<keyword evidence="4 5" id="KW-0472">Membrane</keyword>
<proteinExistence type="inferred from homology"/>
<comment type="caution">
    <text evidence="6">The sequence shown here is derived from an EMBL/GenBank/DDBJ whole genome shotgun (WGS) entry which is preliminary data.</text>
</comment>